<dbReference type="Ensembl" id="ENSCCRT00015010442.1">
    <property type="protein sequence ID" value="ENSCCRP00015010053.1"/>
    <property type="gene ID" value="ENSCCRG00015004559.1"/>
</dbReference>
<evidence type="ECO:0000256" key="5">
    <source>
        <dbReference type="SAM" id="MobiDB-lite"/>
    </source>
</evidence>
<dbReference type="SUPFAM" id="SSF141673">
    <property type="entry name" value="MOSC N-terminal domain-like"/>
    <property type="match status" value="1"/>
</dbReference>
<evidence type="ECO:0000256" key="2">
    <source>
        <dbReference type="ARBA" id="ARBA00022898"/>
    </source>
</evidence>
<keyword evidence="3 4" id="KW-0501">Molybdenum cofactor biosynthesis</keyword>
<dbReference type="Pfam" id="PF03473">
    <property type="entry name" value="MOSC"/>
    <property type="match status" value="1"/>
</dbReference>
<dbReference type="InterPro" id="IPR028886">
    <property type="entry name" value="MoCo_sulfurase"/>
</dbReference>
<dbReference type="GO" id="GO:0016829">
    <property type="term" value="F:lyase activity"/>
    <property type="evidence" value="ECO:0007669"/>
    <property type="project" value="UniProtKB-UniRule"/>
</dbReference>
<evidence type="ECO:0000313" key="7">
    <source>
        <dbReference type="Ensembl" id="ENSCCRP00015010053.1"/>
    </source>
</evidence>
<evidence type="ECO:0000256" key="3">
    <source>
        <dbReference type="ARBA" id="ARBA00023150"/>
    </source>
</evidence>
<name>A0A8C1YJD9_CYPCA</name>
<protein>
    <recommendedName>
        <fullName evidence="4">Molybdenum cofactor sulfurase</fullName>
        <shortName evidence="4">MCS</shortName>
        <shortName evidence="4">MOS</shortName>
        <shortName evidence="4">MoCo sulfurase</shortName>
        <ecNumber evidence="4">2.8.1.9</ecNumber>
    </recommendedName>
    <alternativeName>
        <fullName evidence="4">Molybdenum cofactor sulfurtransferase</fullName>
    </alternativeName>
</protein>
<dbReference type="InterPro" id="IPR000192">
    <property type="entry name" value="Aminotrans_V_dom"/>
</dbReference>
<dbReference type="AlphaFoldDB" id="A0A8C1YJD9"/>
<keyword evidence="2 4" id="KW-0663">Pyridoxal phosphate</keyword>
<dbReference type="PANTHER" id="PTHR14237:SF80">
    <property type="entry name" value="MOLYBDENUM COFACTOR SULFURASE"/>
    <property type="match status" value="1"/>
</dbReference>
<dbReference type="GO" id="GO:0030151">
    <property type="term" value="F:molybdenum ion binding"/>
    <property type="evidence" value="ECO:0007669"/>
    <property type="project" value="UniProtKB-UniRule"/>
</dbReference>
<dbReference type="HAMAP" id="MF_03050">
    <property type="entry name" value="MOCOS"/>
    <property type="match status" value="1"/>
</dbReference>
<accession>A0A8C1YJD9</accession>
<dbReference type="Pfam" id="PF00266">
    <property type="entry name" value="Aminotran_5"/>
    <property type="match status" value="1"/>
</dbReference>
<feature type="modified residue" description="N6-(pyridoxal phosphate)lysine" evidence="4">
    <location>
        <position position="262"/>
    </location>
</feature>
<evidence type="ECO:0000256" key="4">
    <source>
        <dbReference type="HAMAP-Rule" id="MF_03050"/>
    </source>
</evidence>
<gene>
    <name evidence="4" type="primary">MOCOS</name>
</gene>
<evidence type="ECO:0000313" key="8">
    <source>
        <dbReference type="Proteomes" id="UP000694700"/>
    </source>
</evidence>
<comment type="similarity">
    <text evidence="4">Belongs to the class-V pyridoxal-phosphate-dependent aminotransferase family. MOCOS subfamily.</text>
</comment>
<comment type="cofactor">
    <cofactor evidence="4">
        <name>pyridoxal 5'-phosphate</name>
        <dbReference type="ChEBI" id="CHEBI:597326"/>
    </cofactor>
</comment>
<sequence length="793" mass="88175">METHSLQDFQDLCTFESFKGFWHYYGYGVDQQELIDREFKRIKGVTYLDHAGTTLFPESQIKGFYDDISRNVYGNPHSHNPSSRLTHDTVESVRYRILEHFNTCAEEYSVIFTSGCTAALKLVADTFPWKAASNEGPGSQFCYLTDNHTSVVGIRGVTALQGVGTVSVLPHEVERRARKPPTQTDGEECAAPHLFCYPAQSNFSGRKYPLSYVKGIQSQQLYPACEHRGRWFVLLDAACFVSCSPLDLSQYPADFVPISFYKTFGFPTGLGALLVRNEAAEVLRKTYFGGGTAAAYLVAEDYFVPKPNIVSRFEDGTISFLDIISLHHGFETLQKLTGSMLNIQLHTFGLARYTYIVLSCLCHSNGKPVAQIHCDNDFQNIAEQGAILNFNLLDCHGRTVGYSQVDKMASLFNIHIRTGCFCNTGACQYYLAISNQNVKTNLHAGHICGDSIDLIEGRPTGSIRVSFGYMSSFEDCQNFLRFVVNCFVDKPLILDQKRLTKLKSAEPMESAASYDLASIPNGQLGQQNGQTISPSPERITPSEDAVSKEEKNNGSSHTLTNLFIYPVKSCASVEVTEWPLGPQGLLYDRLWMVVNENGVCLSQKREPKLCLIRPIICLASNTLQLQVSGMEPVTVPLETSLANSDLRTSQSKVCGDRVQTVDCGEEHLYLDELQDSENEGTWHDMEQLIQRFRANLVISGQQAFAEDDWSHLTVGDTQFQVIGRCGRCQMIGVDQKSATRSQEPLRSLSECRSGKVTFGVYLAHQSARNTTAVPVLSVGARVIPRISESTNKP</sequence>
<comment type="catalytic activity">
    <reaction evidence="4">
        <text>Mo-molybdopterin + L-cysteine + AH2 = thio-Mo-molybdopterin + L-alanine + A + H2O</text>
        <dbReference type="Rhea" id="RHEA:42636"/>
        <dbReference type="ChEBI" id="CHEBI:13193"/>
        <dbReference type="ChEBI" id="CHEBI:15377"/>
        <dbReference type="ChEBI" id="CHEBI:17499"/>
        <dbReference type="ChEBI" id="CHEBI:35235"/>
        <dbReference type="ChEBI" id="CHEBI:57972"/>
        <dbReference type="ChEBI" id="CHEBI:71302"/>
        <dbReference type="ChEBI" id="CHEBI:82685"/>
        <dbReference type="EC" id="2.8.1.9"/>
    </reaction>
</comment>
<comment type="function">
    <text evidence="4">Sulfurates the molybdenum cofactor. Sulfation of molybdenum is essential for xanthine dehydrogenase (XDH) and aldehyde oxidase (ADO) enzymes in which molybdenum cofactor is liganded by 1 oxygen and 1 sulfur atom in active form.</text>
</comment>
<dbReference type="InterPro" id="IPR011037">
    <property type="entry name" value="Pyrv_Knase-like_insert_dom_sf"/>
</dbReference>
<keyword evidence="1 4" id="KW-0808">Transferase</keyword>
<evidence type="ECO:0000259" key="6">
    <source>
        <dbReference type="PROSITE" id="PS51340"/>
    </source>
</evidence>
<dbReference type="Proteomes" id="UP000694700">
    <property type="component" value="Unplaced"/>
</dbReference>
<dbReference type="InterPro" id="IPR005302">
    <property type="entry name" value="MoCF_Sase_C"/>
</dbReference>
<dbReference type="PANTHER" id="PTHR14237">
    <property type="entry name" value="MOLYBDOPTERIN COFACTOR SULFURASE MOSC"/>
    <property type="match status" value="1"/>
</dbReference>
<feature type="region of interest" description="Disordered" evidence="5">
    <location>
        <begin position="526"/>
        <end position="555"/>
    </location>
</feature>
<dbReference type="EC" id="2.8.1.9" evidence="4"/>
<feature type="active site" evidence="4">
    <location>
        <position position="422"/>
    </location>
</feature>
<dbReference type="GO" id="GO:0008265">
    <property type="term" value="F:molybdenum cofactor sulfurtransferase activity"/>
    <property type="evidence" value="ECO:0007669"/>
    <property type="project" value="UniProtKB-UniRule"/>
</dbReference>
<dbReference type="InterPro" id="IPR015424">
    <property type="entry name" value="PyrdxlP-dep_Trfase"/>
</dbReference>
<dbReference type="SUPFAM" id="SSF50800">
    <property type="entry name" value="PK beta-barrel domain-like"/>
    <property type="match status" value="1"/>
</dbReference>
<dbReference type="Pfam" id="PF03476">
    <property type="entry name" value="MOSC_N"/>
    <property type="match status" value="1"/>
</dbReference>
<evidence type="ECO:0000256" key="1">
    <source>
        <dbReference type="ARBA" id="ARBA00022679"/>
    </source>
</evidence>
<dbReference type="GO" id="GO:0006777">
    <property type="term" value="P:Mo-molybdopterin cofactor biosynthetic process"/>
    <property type="evidence" value="ECO:0007669"/>
    <property type="project" value="UniProtKB-UniRule"/>
</dbReference>
<dbReference type="InterPro" id="IPR015421">
    <property type="entry name" value="PyrdxlP-dep_Trfase_major"/>
</dbReference>
<proteinExistence type="inferred from homology"/>
<dbReference type="GO" id="GO:0030170">
    <property type="term" value="F:pyridoxal phosphate binding"/>
    <property type="evidence" value="ECO:0007669"/>
    <property type="project" value="UniProtKB-UniRule"/>
</dbReference>
<reference evidence="7" key="1">
    <citation type="submission" date="2025-08" db="UniProtKB">
        <authorList>
            <consortium name="Ensembl"/>
        </authorList>
    </citation>
    <scope>IDENTIFICATION</scope>
</reference>
<dbReference type="PROSITE" id="PS51340">
    <property type="entry name" value="MOSC"/>
    <property type="match status" value="1"/>
</dbReference>
<dbReference type="InterPro" id="IPR005303">
    <property type="entry name" value="MOCOS_middle"/>
</dbReference>
<dbReference type="Gene3D" id="3.40.640.10">
    <property type="entry name" value="Type I PLP-dependent aspartate aminotransferase-like (Major domain)"/>
    <property type="match status" value="1"/>
</dbReference>
<organism evidence="7 8">
    <name type="scientific">Cyprinus carpio</name>
    <name type="common">Common carp</name>
    <dbReference type="NCBI Taxonomy" id="7962"/>
    <lineage>
        <taxon>Eukaryota</taxon>
        <taxon>Metazoa</taxon>
        <taxon>Chordata</taxon>
        <taxon>Craniata</taxon>
        <taxon>Vertebrata</taxon>
        <taxon>Euteleostomi</taxon>
        <taxon>Actinopterygii</taxon>
        <taxon>Neopterygii</taxon>
        <taxon>Teleostei</taxon>
        <taxon>Ostariophysi</taxon>
        <taxon>Cypriniformes</taxon>
        <taxon>Cyprinidae</taxon>
        <taxon>Cyprininae</taxon>
        <taxon>Cyprinus</taxon>
    </lineage>
</organism>
<dbReference type="SUPFAM" id="SSF53383">
    <property type="entry name" value="PLP-dependent transferases"/>
    <property type="match status" value="1"/>
</dbReference>
<feature type="domain" description="MOSC" evidence="6">
    <location>
        <begin position="623"/>
        <end position="785"/>
    </location>
</feature>